<dbReference type="Proteomes" id="UP000578352">
    <property type="component" value="Unassembled WGS sequence"/>
</dbReference>
<feature type="compositionally biased region" description="Basic and acidic residues" evidence="1">
    <location>
        <begin position="308"/>
        <end position="318"/>
    </location>
</feature>
<evidence type="ECO:0000313" key="4">
    <source>
        <dbReference type="Proteomes" id="UP000578352"/>
    </source>
</evidence>
<dbReference type="Gene3D" id="3.40.50.1820">
    <property type="entry name" value="alpha/beta hydrolase"/>
    <property type="match status" value="1"/>
</dbReference>
<dbReference type="Pfam" id="PF00561">
    <property type="entry name" value="Abhydrolase_1"/>
    <property type="match status" value="1"/>
</dbReference>
<feature type="domain" description="AB hydrolase-1" evidence="2">
    <location>
        <begin position="63"/>
        <end position="195"/>
    </location>
</feature>
<protein>
    <submittedName>
        <fullName evidence="3">Pimeloyl-ACP methyl ester carboxylesterase</fullName>
    </submittedName>
</protein>
<feature type="region of interest" description="Disordered" evidence="1">
    <location>
        <begin position="301"/>
        <end position="329"/>
    </location>
</feature>
<feature type="compositionally biased region" description="Polar residues" evidence="1">
    <location>
        <begin position="319"/>
        <end position="329"/>
    </location>
</feature>
<organism evidence="3 4">
    <name type="scientific">Leifsonia shinshuensis</name>
    <dbReference type="NCBI Taxonomy" id="150026"/>
    <lineage>
        <taxon>Bacteria</taxon>
        <taxon>Bacillati</taxon>
        <taxon>Actinomycetota</taxon>
        <taxon>Actinomycetes</taxon>
        <taxon>Micrococcales</taxon>
        <taxon>Microbacteriaceae</taxon>
        <taxon>Leifsonia</taxon>
    </lineage>
</organism>
<sequence>MSSDIQGHLTPHAASNPAAVGEPADPTVAQAGVAGEIRSTLRRMRWFRRMPVLHIAEERGEGPTVLLLHGIASSSVTFHHVIPLLERTHRCIAIDLLGFGESPAPEWADYTLADHVAAIERTVASLRLREPFIVVGHSMGALIGARYAARRRKRVAKLVMVSPPIYLAPHEIGDVIERVRMDFYLRLYEYLRTNREFTLRHAALVQRLLPIPKAVDITERNWEPFIKSLQHSIESQTTLSDIAHVNAPIDVIMGDLDEFRSEAVLRIVERMKGVTVRRVRATNHLIGKRLAQIVATTVTTESSNGCHSRADRKVEKQRGSSSTDGVNQTNMGTVRDIRRHHIGKESIHYDNVLRSFRRT</sequence>
<dbReference type="PANTHER" id="PTHR43798">
    <property type="entry name" value="MONOACYLGLYCEROL LIPASE"/>
    <property type="match status" value="1"/>
</dbReference>
<dbReference type="PRINTS" id="PR00111">
    <property type="entry name" value="ABHYDROLASE"/>
</dbReference>
<proteinExistence type="predicted"/>
<dbReference type="EMBL" id="JACCFL010000001">
    <property type="protein sequence ID" value="NYJ25849.1"/>
    <property type="molecule type" value="Genomic_DNA"/>
</dbReference>
<evidence type="ECO:0000256" key="1">
    <source>
        <dbReference type="SAM" id="MobiDB-lite"/>
    </source>
</evidence>
<dbReference type="GO" id="GO:0003824">
    <property type="term" value="F:catalytic activity"/>
    <property type="evidence" value="ECO:0007669"/>
    <property type="project" value="UniProtKB-ARBA"/>
</dbReference>
<evidence type="ECO:0000313" key="3">
    <source>
        <dbReference type="EMBL" id="NYJ25849.1"/>
    </source>
</evidence>
<dbReference type="SUPFAM" id="SSF53474">
    <property type="entry name" value="alpha/beta-Hydrolases"/>
    <property type="match status" value="1"/>
</dbReference>
<dbReference type="InterPro" id="IPR029058">
    <property type="entry name" value="AB_hydrolase_fold"/>
</dbReference>
<comment type="caution">
    <text evidence="3">The sequence shown here is derived from an EMBL/GenBank/DDBJ whole genome shotgun (WGS) entry which is preliminary data.</text>
</comment>
<reference evidence="3 4" key="1">
    <citation type="submission" date="2020-07" db="EMBL/GenBank/DDBJ databases">
        <title>Sequencing the genomes of 1000 actinobacteria strains.</title>
        <authorList>
            <person name="Klenk H.-P."/>
        </authorList>
    </citation>
    <scope>NUCLEOTIDE SEQUENCE [LARGE SCALE GENOMIC DNA]</scope>
    <source>
        <strain evidence="3 4">DSM 15165</strain>
    </source>
</reference>
<gene>
    <name evidence="3" type="ORF">HNR13_004136</name>
</gene>
<evidence type="ECO:0000259" key="2">
    <source>
        <dbReference type="Pfam" id="PF00561"/>
    </source>
</evidence>
<dbReference type="InterPro" id="IPR000073">
    <property type="entry name" value="AB_hydrolase_1"/>
</dbReference>
<name>A0A853D0A0_9MICO</name>
<dbReference type="AlphaFoldDB" id="A0A853D0A0"/>
<dbReference type="RefSeq" id="WP_218881283.1">
    <property type="nucleotide sequence ID" value="NZ_BAABEH010000001.1"/>
</dbReference>
<accession>A0A853D0A0</accession>
<feature type="region of interest" description="Disordered" evidence="1">
    <location>
        <begin position="1"/>
        <end position="27"/>
    </location>
</feature>
<dbReference type="InterPro" id="IPR050266">
    <property type="entry name" value="AB_hydrolase_sf"/>
</dbReference>